<keyword evidence="1" id="KW-0732">Signal</keyword>
<feature type="chain" id="PRO_5043830005" description="Secreted protein" evidence="1">
    <location>
        <begin position="26"/>
        <end position="57"/>
    </location>
</feature>
<comment type="caution">
    <text evidence="2">The sequence shown here is derived from an EMBL/GenBank/DDBJ whole genome shotgun (WGS) entry which is preliminary data.</text>
</comment>
<evidence type="ECO:0008006" key="4">
    <source>
        <dbReference type="Google" id="ProtNLM"/>
    </source>
</evidence>
<sequence>MKWSSLCPRLFVFSASRTMWSAALGSTSRGCTNLLQRCVAANLQKFTKGKASCTLMK</sequence>
<evidence type="ECO:0000313" key="3">
    <source>
        <dbReference type="Proteomes" id="UP001154282"/>
    </source>
</evidence>
<reference evidence="2" key="1">
    <citation type="submission" date="2022-08" db="EMBL/GenBank/DDBJ databases">
        <authorList>
            <person name="Gutierrez-Valencia J."/>
        </authorList>
    </citation>
    <scope>NUCLEOTIDE SEQUENCE</scope>
</reference>
<dbReference type="EMBL" id="CAMGYJ010000003">
    <property type="protein sequence ID" value="CAI0392250.1"/>
    <property type="molecule type" value="Genomic_DNA"/>
</dbReference>
<accession>A0AAV0I3I6</accession>
<protein>
    <recommendedName>
        <fullName evidence="4">Secreted protein</fullName>
    </recommendedName>
</protein>
<gene>
    <name evidence="2" type="ORF">LITE_LOCUS7471</name>
</gene>
<keyword evidence="3" id="KW-1185">Reference proteome</keyword>
<organism evidence="2 3">
    <name type="scientific">Linum tenue</name>
    <dbReference type="NCBI Taxonomy" id="586396"/>
    <lineage>
        <taxon>Eukaryota</taxon>
        <taxon>Viridiplantae</taxon>
        <taxon>Streptophyta</taxon>
        <taxon>Embryophyta</taxon>
        <taxon>Tracheophyta</taxon>
        <taxon>Spermatophyta</taxon>
        <taxon>Magnoliopsida</taxon>
        <taxon>eudicotyledons</taxon>
        <taxon>Gunneridae</taxon>
        <taxon>Pentapetalae</taxon>
        <taxon>rosids</taxon>
        <taxon>fabids</taxon>
        <taxon>Malpighiales</taxon>
        <taxon>Linaceae</taxon>
        <taxon>Linum</taxon>
    </lineage>
</organism>
<dbReference type="AlphaFoldDB" id="A0AAV0I3I6"/>
<evidence type="ECO:0000256" key="1">
    <source>
        <dbReference type="SAM" id="SignalP"/>
    </source>
</evidence>
<feature type="signal peptide" evidence="1">
    <location>
        <begin position="1"/>
        <end position="25"/>
    </location>
</feature>
<proteinExistence type="predicted"/>
<dbReference type="Proteomes" id="UP001154282">
    <property type="component" value="Unassembled WGS sequence"/>
</dbReference>
<evidence type="ECO:0000313" key="2">
    <source>
        <dbReference type="EMBL" id="CAI0392250.1"/>
    </source>
</evidence>
<name>A0AAV0I3I6_9ROSI</name>